<dbReference type="InterPro" id="IPR025452">
    <property type="entry name" value="DUF4218"/>
</dbReference>
<name>A0ABQ4Y5P5_9ASTR</name>
<dbReference type="InterPro" id="IPR025312">
    <property type="entry name" value="DUF4216"/>
</dbReference>
<gene>
    <name evidence="3" type="ORF">Tco_0705114</name>
</gene>
<dbReference type="PANTHER" id="PTHR48258:SF9">
    <property type="entry name" value="OS01G0348150 PROTEIN"/>
    <property type="match status" value="1"/>
</dbReference>
<evidence type="ECO:0000259" key="2">
    <source>
        <dbReference type="Pfam" id="PF13960"/>
    </source>
</evidence>
<evidence type="ECO:0000313" key="3">
    <source>
        <dbReference type="EMBL" id="GJS72273.1"/>
    </source>
</evidence>
<comment type="caution">
    <text evidence="3">The sequence shown here is derived from an EMBL/GenBank/DDBJ whole genome shotgun (WGS) entry which is preliminary data.</text>
</comment>
<dbReference type="Pfam" id="PF13960">
    <property type="entry name" value="DUF4218"/>
    <property type="match status" value="1"/>
</dbReference>
<dbReference type="Pfam" id="PF13952">
    <property type="entry name" value="DUF4216"/>
    <property type="match status" value="1"/>
</dbReference>
<accession>A0ABQ4Y5P5</accession>
<organism evidence="3 4">
    <name type="scientific">Tanacetum coccineum</name>
    <dbReference type="NCBI Taxonomy" id="301880"/>
    <lineage>
        <taxon>Eukaryota</taxon>
        <taxon>Viridiplantae</taxon>
        <taxon>Streptophyta</taxon>
        <taxon>Embryophyta</taxon>
        <taxon>Tracheophyta</taxon>
        <taxon>Spermatophyta</taxon>
        <taxon>Magnoliopsida</taxon>
        <taxon>eudicotyledons</taxon>
        <taxon>Gunneridae</taxon>
        <taxon>Pentapetalae</taxon>
        <taxon>asterids</taxon>
        <taxon>campanulids</taxon>
        <taxon>Asterales</taxon>
        <taxon>Asteraceae</taxon>
        <taxon>Asteroideae</taxon>
        <taxon>Anthemideae</taxon>
        <taxon>Anthemidinae</taxon>
        <taxon>Tanacetum</taxon>
    </lineage>
</organism>
<sequence length="444" mass="51715">MYLPPACCTLSKSEKTSFCECLHGVKVPSGYSANIKNLVSMKDLKLLGMKSHDCHVLLTQMIPIAIRGVLPPPVRQTIMKLCLFFNMIHSKVIDHEKLDELQRDIILILFQLEMYFPPCFFDVMVHLMSHIVEEIKLAGPVFLRYMYLFERYMGFLKGYVRNRYRPEDSIVQGYAAEEVVQFCTNYIDDVADIGLPQPRHQGRLDGVGTIRRKDVTSTNDDFEQAHFTVLQNMTCIEPYIHEHMSYLAKNNSRRDQRWLEAKHKRTVLQWLADKVIRMSPTNVDADVIELGYRPRRVLQYQGYGINGYTFYTKQQDDKKIWELDYTSFVIPLLKYKWVNNTRGVKVDSDGFTCVNLSTNGYLSDPFILAKQATHVFYVEDPKDKRWHIVLQSKRSIVGVDDVVDEDEYNKFDELPPFSIGVQFMDDVLSDTLYLRSDHQEGHED</sequence>
<feature type="domain" description="DUF4216" evidence="1">
    <location>
        <begin position="321"/>
        <end position="389"/>
    </location>
</feature>
<keyword evidence="4" id="KW-1185">Reference proteome</keyword>
<dbReference type="EMBL" id="BQNB010010067">
    <property type="protein sequence ID" value="GJS72273.1"/>
    <property type="molecule type" value="Genomic_DNA"/>
</dbReference>
<evidence type="ECO:0000259" key="1">
    <source>
        <dbReference type="Pfam" id="PF13952"/>
    </source>
</evidence>
<reference evidence="3" key="1">
    <citation type="journal article" date="2022" name="Int. J. Mol. Sci.">
        <title>Draft Genome of Tanacetum Coccineum: Genomic Comparison of Closely Related Tanacetum-Family Plants.</title>
        <authorList>
            <person name="Yamashiro T."/>
            <person name="Shiraishi A."/>
            <person name="Nakayama K."/>
            <person name="Satake H."/>
        </authorList>
    </citation>
    <scope>NUCLEOTIDE SEQUENCE</scope>
</reference>
<dbReference type="Proteomes" id="UP001151760">
    <property type="component" value="Unassembled WGS sequence"/>
</dbReference>
<proteinExistence type="predicted"/>
<reference evidence="3" key="2">
    <citation type="submission" date="2022-01" db="EMBL/GenBank/DDBJ databases">
        <authorList>
            <person name="Yamashiro T."/>
            <person name="Shiraishi A."/>
            <person name="Satake H."/>
            <person name="Nakayama K."/>
        </authorList>
    </citation>
    <scope>NUCLEOTIDE SEQUENCE</scope>
</reference>
<feature type="domain" description="DUF4218" evidence="2">
    <location>
        <begin position="88"/>
        <end position="190"/>
    </location>
</feature>
<protein>
    <recommendedName>
        <fullName evidence="5">Transposase</fullName>
    </recommendedName>
</protein>
<evidence type="ECO:0000313" key="4">
    <source>
        <dbReference type="Proteomes" id="UP001151760"/>
    </source>
</evidence>
<evidence type="ECO:0008006" key="5">
    <source>
        <dbReference type="Google" id="ProtNLM"/>
    </source>
</evidence>
<dbReference type="PANTHER" id="PTHR48258">
    <property type="entry name" value="DUF4218 DOMAIN-CONTAINING PROTEIN-RELATED"/>
    <property type="match status" value="1"/>
</dbReference>